<dbReference type="Proteomes" id="UP000184080">
    <property type="component" value="Unassembled WGS sequence"/>
</dbReference>
<feature type="chain" id="PRO_5039274309" evidence="2">
    <location>
        <begin position="25"/>
        <end position="820"/>
    </location>
</feature>
<dbReference type="OrthoDB" id="9797709at2"/>
<dbReference type="AlphaFoldDB" id="A0A1M6FB19"/>
<dbReference type="InterPro" id="IPR001466">
    <property type="entry name" value="Beta-lactam-related"/>
</dbReference>
<dbReference type="Pfam" id="PF00144">
    <property type="entry name" value="Beta-lactamase"/>
    <property type="match status" value="1"/>
</dbReference>
<protein>
    <submittedName>
        <fullName evidence="4">CubicO group peptidase, beta-lactamase class C family</fullName>
    </submittedName>
</protein>
<gene>
    <name evidence="4" type="ORF">SAMN05444401_1873</name>
</gene>
<organism evidence="4 5">
    <name type="scientific">Clostridium amylolyticum</name>
    <dbReference type="NCBI Taxonomy" id="1121298"/>
    <lineage>
        <taxon>Bacteria</taxon>
        <taxon>Bacillati</taxon>
        <taxon>Bacillota</taxon>
        <taxon>Clostridia</taxon>
        <taxon>Eubacteriales</taxon>
        <taxon>Clostridiaceae</taxon>
        <taxon>Clostridium</taxon>
    </lineage>
</organism>
<dbReference type="STRING" id="1121298.SAMN05444401_1873"/>
<feature type="domain" description="Beta-lactamase-related" evidence="3">
    <location>
        <begin position="64"/>
        <end position="419"/>
    </location>
</feature>
<dbReference type="InterPro" id="IPR012338">
    <property type="entry name" value="Beta-lactam/transpept-like"/>
</dbReference>
<dbReference type="RefSeq" id="WP_073005771.1">
    <property type="nucleotide sequence ID" value="NZ_FQZO01000002.1"/>
</dbReference>
<evidence type="ECO:0000313" key="4">
    <source>
        <dbReference type="EMBL" id="SHI94944.1"/>
    </source>
</evidence>
<dbReference type="NCBIfam" id="NF002968">
    <property type="entry name" value="PRK03642.1"/>
    <property type="match status" value="1"/>
</dbReference>
<dbReference type="Gene3D" id="3.40.710.10">
    <property type="entry name" value="DD-peptidase/beta-lactamase superfamily"/>
    <property type="match status" value="2"/>
</dbReference>
<accession>A0A1M6FB19</accession>
<dbReference type="PANTHER" id="PTHR43283:SF11">
    <property type="entry name" value="BETA-LACTAMASE-RELATED DOMAIN-CONTAINING PROTEIN"/>
    <property type="match status" value="1"/>
</dbReference>
<keyword evidence="1" id="KW-0378">Hydrolase</keyword>
<feature type="signal peptide" evidence="2">
    <location>
        <begin position="1"/>
        <end position="24"/>
    </location>
</feature>
<evidence type="ECO:0000313" key="5">
    <source>
        <dbReference type="Proteomes" id="UP000184080"/>
    </source>
</evidence>
<evidence type="ECO:0000259" key="3">
    <source>
        <dbReference type="Pfam" id="PF00144"/>
    </source>
</evidence>
<evidence type="ECO:0000256" key="1">
    <source>
        <dbReference type="ARBA" id="ARBA00022801"/>
    </source>
</evidence>
<reference evidence="4 5" key="1">
    <citation type="submission" date="2016-11" db="EMBL/GenBank/DDBJ databases">
        <authorList>
            <person name="Jaros S."/>
            <person name="Januszkiewicz K."/>
            <person name="Wedrychowicz H."/>
        </authorList>
    </citation>
    <scope>NUCLEOTIDE SEQUENCE [LARGE SCALE GENOMIC DNA]</scope>
    <source>
        <strain evidence="4 5">DSM 21864</strain>
    </source>
</reference>
<dbReference type="PANTHER" id="PTHR43283">
    <property type="entry name" value="BETA-LACTAMASE-RELATED"/>
    <property type="match status" value="1"/>
</dbReference>
<dbReference type="GO" id="GO:0016787">
    <property type="term" value="F:hydrolase activity"/>
    <property type="evidence" value="ECO:0007669"/>
    <property type="project" value="UniProtKB-KW"/>
</dbReference>
<proteinExistence type="predicted"/>
<dbReference type="InterPro" id="IPR050789">
    <property type="entry name" value="Diverse_Enzym_Activities"/>
</dbReference>
<keyword evidence="5" id="KW-1185">Reference proteome</keyword>
<dbReference type="SUPFAM" id="SSF56601">
    <property type="entry name" value="beta-lactamase/transpeptidase-like"/>
    <property type="match status" value="2"/>
</dbReference>
<evidence type="ECO:0000256" key="2">
    <source>
        <dbReference type="SAM" id="SignalP"/>
    </source>
</evidence>
<keyword evidence="2" id="KW-0732">Signal</keyword>
<sequence>MINTRRLTALLLTAALTINGPLIAKASALQSSYKSISSGKALIENMDESKVKAQFSKEKLQELDNFINKEVEEGFPGAVLMVVKDGTIVKNTAYGYKKKWSKNELLTSPEKMTTDTMFDVASITKMMSTNLALQKLVSEGKLDIDAPVSKYIPEFKDSPEDPIKGKSKVTIRNVLNHTAGFAPEVRFFDNYKAGKFYSQDRSTTLKLIPQVPLTYETGSKILYSDTDYMLLGLIIERITGMRQDEYVENQIYKPLGLKNTMYNPLKKGFNPEDTAATERNGNTRDYSIPLFNNIREYTLQGEVHDEKAWYSMGGLSGHAGLFSTAKDLSVLSQLVLNGGSYNSVKIFDRDTLAEFTKPSDKDITYGLGWDRQGDWRKIWEFGPYASHLTIGHTGWTGCALNIDPVNNMAVILLTNMRHSPTVLNNFEGSKWETGRYGSIMSKVYEAFMENRETVKKDRSKEVTEAASEDASQVSMKFPEDDLTTRVFARNRRVFKGYKGRGSIIVENHGAANAELYVNGKKVDISKALKDPQGKASIDISTYVVDGQNSLKVLDIEPDESYLNVRVAYPELVKGKAKEAGINEKAFLQVEKQVDKILKDIPASLTIIKNGKLIKQSLYEKSIKDKNSLEELVPKLTANLAISKLSSENLLNLDSSLNSLLPEEASIKDSSVTLRQYMAENDPNYALLIKIIEKASKNNFKTYSEENIYKPLGINNKVNTETALAVLSQTMLNRGGYGGVRLFPGETLDQLIKPSNHNSNRGYGWDRKTVNYLSYEIKEDNGTRIIIDPLNDMAVIIKILDKKNINNELYDTILKSLYETL</sequence>
<dbReference type="EMBL" id="FQZO01000002">
    <property type="protein sequence ID" value="SHI94944.1"/>
    <property type="molecule type" value="Genomic_DNA"/>
</dbReference>
<name>A0A1M6FB19_9CLOT</name>